<evidence type="ECO:0000313" key="2">
    <source>
        <dbReference type="Proteomes" id="UP000683417"/>
    </source>
</evidence>
<reference evidence="1" key="1">
    <citation type="submission" date="2020-10" db="EMBL/GenBank/DDBJ databases">
        <authorList>
            <person name="Muller C M."/>
        </authorList>
    </citation>
    <scope>NUCLEOTIDE SEQUENCE</scope>
    <source>
        <strain evidence="1">THUN-12</strain>
    </source>
</reference>
<dbReference type="Proteomes" id="UP000683417">
    <property type="component" value="Unassembled WGS sequence"/>
</dbReference>
<accession>A0A9W4CXQ6</accession>
<sequence length="156" mass="17160">IREDNIVTFPTVATSCILSSSTNPYEAPVTITSITVKMKLFSLASTIALFSLLKQVDSATIYPCPGHTFPASYVHEVAKYAWNIEPQSRGNFPCSILLNPLAGDQGAAIQYPLLSSHQIWQGGLYQFVVNSNRERTVIEVFEFVGESMVLCRGVNI</sequence>
<protein>
    <submittedName>
        <fullName evidence="1">BgTH12-06381</fullName>
    </submittedName>
</protein>
<comment type="caution">
    <text evidence="1">The sequence shown here is derived from an EMBL/GenBank/DDBJ whole genome shotgun (WGS) entry which is preliminary data.</text>
</comment>
<dbReference type="AlphaFoldDB" id="A0A9W4CXQ6"/>
<gene>
    <name evidence="1" type="ORF">BGTH12_LOCUS2031</name>
</gene>
<name>A0A9W4CXQ6_BLUGR</name>
<organism evidence="1 2">
    <name type="scientific">Blumeria graminis f. sp. triticale</name>
    <dbReference type="NCBI Taxonomy" id="1689686"/>
    <lineage>
        <taxon>Eukaryota</taxon>
        <taxon>Fungi</taxon>
        <taxon>Dikarya</taxon>
        <taxon>Ascomycota</taxon>
        <taxon>Pezizomycotina</taxon>
        <taxon>Leotiomycetes</taxon>
        <taxon>Erysiphales</taxon>
        <taxon>Erysiphaceae</taxon>
        <taxon>Blumeria</taxon>
    </lineage>
</organism>
<dbReference type="EMBL" id="CAJHIT010000004">
    <property type="protein sequence ID" value="CAD6500673.1"/>
    <property type="molecule type" value="Genomic_DNA"/>
</dbReference>
<proteinExistence type="predicted"/>
<evidence type="ECO:0000313" key="1">
    <source>
        <dbReference type="EMBL" id="CAD6500673.1"/>
    </source>
</evidence>
<feature type="non-terminal residue" evidence="1">
    <location>
        <position position="156"/>
    </location>
</feature>